<keyword evidence="8" id="KW-1185">Reference proteome</keyword>
<feature type="region of interest" description="Disordered" evidence="5">
    <location>
        <begin position="211"/>
        <end position="248"/>
    </location>
</feature>
<dbReference type="Pfam" id="PF16546">
    <property type="entry name" value="SGTA_dimer"/>
    <property type="match status" value="1"/>
</dbReference>
<dbReference type="OMA" id="DMARNMM"/>
<evidence type="ECO:0000256" key="1">
    <source>
        <dbReference type="ARBA" id="ARBA00008175"/>
    </source>
</evidence>
<feature type="domain" description="SGTA homodimerisation" evidence="6">
    <location>
        <begin position="4"/>
        <end position="67"/>
    </location>
</feature>
<dbReference type="PANTHER" id="PTHR45831:SF2">
    <property type="entry name" value="LD24721P"/>
    <property type="match status" value="1"/>
</dbReference>
<dbReference type="KEGG" id="kla:KLLA0_D01155g"/>
<dbReference type="Gene3D" id="1.10.260.100">
    <property type="match status" value="1"/>
</dbReference>
<evidence type="ECO:0000256" key="2">
    <source>
        <dbReference type="ARBA" id="ARBA00022737"/>
    </source>
</evidence>
<evidence type="ECO:0000313" key="8">
    <source>
        <dbReference type="Proteomes" id="UP000000598"/>
    </source>
</evidence>
<dbReference type="PaxDb" id="284590-Q6CSG7"/>
<organism evidence="7 8">
    <name type="scientific">Kluyveromyces lactis (strain ATCC 8585 / CBS 2359 / DSM 70799 / NBRC 1267 / NRRL Y-1140 / WM37)</name>
    <name type="common">Yeast</name>
    <name type="synonym">Candida sphaerica</name>
    <dbReference type="NCBI Taxonomy" id="284590"/>
    <lineage>
        <taxon>Eukaryota</taxon>
        <taxon>Fungi</taxon>
        <taxon>Dikarya</taxon>
        <taxon>Ascomycota</taxon>
        <taxon>Saccharomycotina</taxon>
        <taxon>Saccharomycetes</taxon>
        <taxon>Saccharomycetales</taxon>
        <taxon>Saccharomycetaceae</taxon>
        <taxon>Kluyveromyces</taxon>
    </lineage>
</organism>
<dbReference type="AlphaFoldDB" id="Q6CSG7"/>
<gene>
    <name evidence="7" type="ORF">KLLA0_D01155g</name>
</gene>
<dbReference type="eggNOG" id="KOG0553">
    <property type="taxonomic scope" value="Eukaryota"/>
</dbReference>
<dbReference type="FunFam" id="1.25.40.10:FF:000207">
    <property type="entry name" value="Small glutamine-rich tetratricopeptide repeat-containing protein"/>
    <property type="match status" value="1"/>
</dbReference>
<dbReference type="Gene3D" id="1.25.40.10">
    <property type="entry name" value="Tetratricopeptide repeat domain"/>
    <property type="match status" value="1"/>
</dbReference>
<comment type="similarity">
    <text evidence="1">Belongs to the SGT family.</text>
</comment>
<evidence type="ECO:0000259" key="6">
    <source>
        <dbReference type="Pfam" id="PF16546"/>
    </source>
</evidence>
<dbReference type="InterPro" id="IPR047150">
    <property type="entry name" value="SGT"/>
</dbReference>
<dbReference type="GO" id="GO:0072380">
    <property type="term" value="C:TRC complex"/>
    <property type="evidence" value="ECO:0007669"/>
    <property type="project" value="TreeGrafter"/>
</dbReference>
<dbReference type="InParanoid" id="Q6CSG7"/>
<dbReference type="InterPro" id="IPR019734">
    <property type="entry name" value="TPR_rpt"/>
</dbReference>
<feature type="repeat" description="TPR" evidence="4">
    <location>
        <begin position="95"/>
        <end position="128"/>
    </location>
</feature>
<dbReference type="GO" id="GO:0016020">
    <property type="term" value="C:membrane"/>
    <property type="evidence" value="ECO:0007669"/>
    <property type="project" value="TreeGrafter"/>
</dbReference>
<evidence type="ECO:0000256" key="5">
    <source>
        <dbReference type="SAM" id="MobiDB-lite"/>
    </source>
</evidence>
<evidence type="ECO:0000256" key="3">
    <source>
        <dbReference type="ARBA" id="ARBA00022803"/>
    </source>
</evidence>
<feature type="repeat" description="TPR" evidence="4">
    <location>
        <begin position="129"/>
        <end position="162"/>
    </location>
</feature>
<dbReference type="Gene3D" id="1.20.5.420">
    <property type="entry name" value="Immunoglobulin FC, subunit C"/>
    <property type="match status" value="1"/>
</dbReference>
<dbReference type="GO" id="GO:0006620">
    <property type="term" value="P:post-translational protein targeting to endoplasmic reticulum membrane"/>
    <property type="evidence" value="ECO:0007669"/>
    <property type="project" value="TreeGrafter"/>
</dbReference>
<feature type="repeat" description="TPR" evidence="4">
    <location>
        <begin position="163"/>
        <end position="196"/>
    </location>
</feature>
<name>Q6CSG7_KLULA</name>
<evidence type="ECO:0000256" key="4">
    <source>
        <dbReference type="PROSITE-ProRule" id="PRU00339"/>
    </source>
</evidence>
<dbReference type="Pfam" id="PF00515">
    <property type="entry name" value="TPR_1"/>
    <property type="match status" value="1"/>
</dbReference>
<feature type="compositionally biased region" description="Low complexity" evidence="5">
    <location>
        <begin position="219"/>
        <end position="228"/>
    </location>
</feature>
<protein>
    <submittedName>
        <fullName evidence="7">KLLA0D01155p</fullName>
    </submittedName>
</protein>
<sequence>MSLSNKEIAALIVDFLSSSSSSVNEDYVDSLNVAIDCITEAFQFERDETDSLISGPFNGKKLPELLASAPSSGGVSGEPVKVHIPVEDAAAKAKAEELKLQGNKAMAAKKFDEAIEKYTAAIEVSPSNAVYYSNRAAAYSSLKQYEQAVKDAEQAIEVDPTYSKGFSRLGFAKYALNKPEEALDAYKKVLDIEGEKATDVMKRDYETAKKKVETSMNLEKSSTSASSEDVSDKSATEGPGAGAGGLPDLSSLLGGGGLGGGLGALLNNPQVMQAAEKMMQNPGLMQDMMSNPAMKQMANQFSSGGGMPDLSQMMNDPSIRDMAKNMFGGGNGSQQ</sequence>
<accession>Q6CSG7</accession>
<dbReference type="PROSITE" id="PS50005">
    <property type="entry name" value="TPR"/>
    <property type="match status" value="3"/>
</dbReference>
<keyword evidence="3 4" id="KW-0802">TPR repeat</keyword>
<dbReference type="SMART" id="SM00028">
    <property type="entry name" value="TPR"/>
    <property type="match status" value="3"/>
</dbReference>
<reference evidence="7 8" key="1">
    <citation type="journal article" date="2004" name="Nature">
        <title>Genome evolution in yeasts.</title>
        <authorList>
            <consortium name="Genolevures"/>
            <person name="Dujon B."/>
            <person name="Sherman D."/>
            <person name="Fischer G."/>
            <person name="Durrens P."/>
            <person name="Casaregola S."/>
            <person name="Lafontaine I."/>
            <person name="de Montigny J."/>
            <person name="Marck C."/>
            <person name="Neuveglise C."/>
            <person name="Talla E."/>
            <person name="Goffard N."/>
            <person name="Frangeul L."/>
            <person name="Aigle M."/>
            <person name="Anthouard V."/>
            <person name="Babour A."/>
            <person name="Barbe V."/>
            <person name="Barnay S."/>
            <person name="Blanchin S."/>
            <person name="Beckerich J.M."/>
            <person name="Beyne E."/>
            <person name="Bleykasten C."/>
            <person name="Boisrame A."/>
            <person name="Boyer J."/>
            <person name="Cattolico L."/>
            <person name="Confanioleri F."/>
            <person name="de Daruvar A."/>
            <person name="Despons L."/>
            <person name="Fabre E."/>
            <person name="Fairhead C."/>
            <person name="Ferry-Dumazet H."/>
            <person name="Groppi A."/>
            <person name="Hantraye F."/>
            <person name="Hennequin C."/>
            <person name="Jauniaux N."/>
            <person name="Joyet P."/>
            <person name="Kachouri R."/>
            <person name="Kerrest A."/>
            <person name="Koszul R."/>
            <person name="Lemaire M."/>
            <person name="Lesur I."/>
            <person name="Ma L."/>
            <person name="Muller H."/>
            <person name="Nicaud J.M."/>
            <person name="Nikolski M."/>
            <person name="Oztas S."/>
            <person name="Ozier-Kalogeropoulos O."/>
            <person name="Pellenz S."/>
            <person name="Potier S."/>
            <person name="Richard G.F."/>
            <person name="Straub M.L."/>
            <person name="Suleau A."/>
            <person name="Swennene D."/>
            <person name="Tekaia F."/>
            <person name="Wesolowski-Louvel M."/>
            <person name="Westhof E."/>
            <person name="Wirth B."/>
            <person name="Zeniou-Meyer M."/>
            <person name="Zivanovic I."/>
            <person name="Bolotin-Fukuhara M."/>
            <person name="Thierry A."/>
            <person name="Bouchier C."/>
            <person name="Caudron B."/>
            <person name="Scarpelli C."/>
            <person name="Gaillardin C."/>
            <person name="Weissenbach J."/>
            <person name="Wincker P."/>
            <person name="Souciet J.L."/>
        </authorList>
    </citation>
    <scope>NUCLEOTIDE SEQUENCE [LARGE SCALE GENOMIC DNA]</scope>
    <source>
        <strain evidence="8">ATCC 8585 / CBS 2359 / DSM 70799 / NBRC 1267 / NRRL Y-1140 / WM37</strain>
    </source>
</reference>
<dbReference type="SUPFAM" id="SSF48452">
    <property type="entry name" value="TPR-like"/>
    <property type="match status" value="1"/>
</dbReference>
<keyword evidence="2" id="KW-0677">Repeat</keyword>
<dbReference type="Proteomes" id="UP000000598">
    <property type="component" value="Chromosome D"/>
</dbReference>
<dbReference type="InterPro" id="IPR011990">
    <property type="entry name" value="TPR-like_helical_dom_sf"/>
</dbReference>
<dbReference type="EMBL" id="CR382124">
    <property type="protein sequence ID" value="CAH00218.1"/>
    <property type="molecule type" value="Genomic_DNA"/>
</dbReference>
<evidence type="ECO:0000313" key="7">
    <source>
        <dbReference type="EMBL" id="CAH00218.1"/>
    </source>
</evidence>
<dbReference type="STRING" id="284590.Q6CSG7"/>
<dbReference type="GO" id="GO:0060090">
    <property type="term" value="F:molecular adaptor activity"/>
    <property type="evidence" value="ECO:0007669"/>
    <property type="project" value="TreeGrafter"/>
</dbReference>
<dbReference type="InterPro" id="IPR032374">
    <property type="entry name" value="SGTA_dimer"/>
</dbReference>
<dbReference type="Pfam" id="PF23195">
    <property type="entry name" value="UBQLN1"/>
    <property type="match status" value="1"/>
</dbReference>
<dbReference type="FunCoup" id="Q6CSG7">
    <property type="interactions" value="641"/>
</dbReference>
<proteinExistence type="inferred from homology"/>
<dbReference type="HOGENOM" id="CLU_044224_1_0_1"/>
<dbReference type="PANTHER" id="PTHR45831">
    <property type="entry name" value="LD24721P"/>
    <property type="match status" value="1"/>
</dbReference>